<sequence>MKLELEILREYFQNSDGNRTWHLTHSSYSIEKGLPTVMPMVCHGSLHKPQEEKPDSLRQRSRLEALAKQQSEAYVNSLAEEDKLHNL</sequence>
<evidence type="ECO:0000313" key="2">
    <source>
        <dbReference type="WBParaSite" id="nRc.2.0.1.t40487-RA"/>
    </source>
</evidence>
<name>A0A915KNR5_ROMCU</name>
<evidence type="ECO:0000313" key="1">
    <source>
        <dbReference type="Proteomes" id="UP000887565"/>
    </source>
</evidence>
<proteinExistence type="predicted"/>
<accession>A0A915KNR5</accession>
<protein>
    <submittedName>
        <fullName evidence="2">Uncharacterized protein</fullName>
    </submittedName>
</protein>
<organism evidence="1 2">
    <name type="scientific">Romanomermis culicivorax</name>
    <name type="common">Nematode worm</name>
    <dbReference type="NCBI Taxonomy" id="13658"/>
    <lineage>
        <taxon>Eukaryota</taxon>
        <taxon>Metazoa</taxon>
        <taxon>Ecdysozoa</taxon>
        <taxon>Nematoda</taxon>
        <taxon>Enoplea</taxon>
        <taxon>Dorylaimia</taxon>
        <taxon>Mermithida</taxon>
        <taxon>Mermithoidea</taxon>
        <taxon>Mermithidae</taxon>
        <taxon>Romanomermis</taxon>
    </lineage>
</organism>
<dbReference type="AlphaFoldDB" id="A0A915KNR5"/>
<dbReference type="WBParaSite" id="nRc.2.0.1.t40487-RA">
    <property type="protein sequence ID" value="nRc.2.0.1.t40487-RA"/>
    <property type="gene ID" value="nRc.2.0.1.g40487"/>
</dbReference>
<reference evidence="2" key="1">
    <citation type="submission" date="2022-11" db="UniProtKB">
        <authorList>
            <consortium name="WormBaseParasite"/>
        </authorList>
    </citation>
    <scope>IDENTIFICATION</scope>
</reference>
<dbReference type="Proteomes" id="UP000887565">
    <property type="component" value="Unplaced"/>
</dbReference>
<keyword evidence="1" id="KW-1185">Reference proteome</keyword>